<dbReference type="CDD" id="cd21109">
    <property type="entry name" value="SPASM"/>
    <property type="match status" value="1"/>
</dbReference>
<dbReference type="EMBL" id="AANOQJ010000006">
    <property type="protein sequence ID" value="EDP8036475.1"/>
    <property type="molecule type" value="Genomic_DNA"/>
</dbReference>
<evidence type="ECO:0000259" key="7">
    <source>
        <dbReference type="Pfam" id="PF13186"/>
    </source>
</evidence>
<dbReference type="GO" id="GO:0046872">
    <property type="term" value="F:metal ion binding"/>
    <property type="evidence" value="ECO:0007669"/>
    <property type="project" value="UniProtKB-KW"/>
</dbReference>
<reference evidence="8" key="1">
    <citation type="submission" date="2020-01" db="EMBL/GenBank/DDBJ databases">
        <authorList>
            <consortium name="GenomeTrakr network: Whole genome sequencing for foodborne pathogen traceback"/>
        </authorList>
    </citation>
    <scope>NUCLEOTIDE SEQUENCE</scope>
    <source>
        <strain evidence="8">CFSAN096326</strain>
    </source>
</reference>
<dbReference type="NCBIfam" id="TIGR04085">
    <property type="entry name" value="rSAM_more_4Fe4S"/>
    <property type="match status" value="1"/>
</dbReference>
<dbReference type="Gene3D" id="3.20.20.70">
    <property type="entry name" value="Aldolase class I"/>
    <property type="match status" value="1"/>
</dbReference>
<keyword evidence="4" id="KW-0408">Iron</keyword>
<dbReference type="PANTHER" id="PTHR11228:SF7">
    <property type="entry name" value="PQQA PEPTIDE CYCLASE"/>
    <property type="match status" value="1"/>
</dbReference>
<evidence type="ECO:0000313" key="8">
    <source>
        <dbReference type="EMBL" id="EDP8036475.1"/>
    </source>
</evidence>
<dbReference type="Pfam" id="PF13186">
    <property type="entry name" value="SPASM"/>
    <property type="match status" value="1"/>
</dbReference>
<dbReference type="SFLD" id="SFLDG01067">
    <property type="entry name" value="SPASM/twitch_domain_containing"/>
    <property type="match status" value="1"/>
</dbReference>
<dbReference type="GO" id="GO:0003824">
    <property type="term" value="F:catalytic activity"/>
    <property type="evidence" value="ECO:0007669"/>
    <property type="project" value="InterPro"/>
</dbReference>
<dbReference type="InterPro" id="IPR023885">
    <property type="entry name" value="4Fe4S-binding_SPASM_dom"/>
</dbReference>
<dbReference type="SUPFAM" id="SSF102114">
    <property type="entry name" value="Radical SAM enzymes"/>
    <property type="match status" value="1"/>
</dbReference>
<comment type="caution">
    <text evidence="8">The sequence shown here is derived from an EMBL/GenBank/DDBJ whole genome shotgun (WGS) entry which is preliminary data.</text>
</comment>
<dbReference type="Pfam" id="PF04055">
    <property type="entry name" value="Radical_SAM"/>
    <property type="match status" value="1"/>
</dbReference>
<dbReference type="SFLD" id="SFLDS00029">
    <property type="entry name" value="Radical_SAM"/>
    <property type="match status" value="1"/>
</dbReference>
<dbReference type="InterPro" id="IPR007197">
    <property type="entry name" value="rSAM"/>
</dbReference>
<keyword evidence="2" id="KW-0949">S-adenosyl-L-methionine</keyword>
<evidence type="ECO:0000256" key="3">
    <source>
        <dbReference type="ARBA" id="ARBA00022723"/>
    </source>
</evidence>
<dbReference type="InterPro" id="IPR013785">
    <property type="entry name" value="Aldolase_TIM"/>
</dbReference>
<keyword evidence="5" id="KW-0411">Iron-sulfur</keyword>
<dbReference type="InterPro" id="IPR058240">
    <property type="entry name" value="rSAM_sf"/>
</dbReference>
<protein>
    <submittedName>
        <fullName evidence="8">Radical SAM protein</fullName>
    </submittedName>
</protein>
<evidence type="ECO:0000256" key="1">
    <source>
        <dbReference type="ARBA" id="ARBA00001966"/>
    </source>
</evidence>
<evidence type="ECO:0000256" key="2">
    <source>
        <dbReference type="ARBA" id="ARBA00022691"/>
    </source>
</evidence>
<gene>
    <name evidence="8" type="ORF">GRO02_05035</name>
</gene>
<feature type="domain" description="4Fe4S-binding SPASM" evidence="7">
    <location>
        <begin position="273"/>
        <end position="340"/>
    </location>
</feature>
<evidence type="ECO:0000259" key="6">
    <source>
        <dbReference type="Pfam" id="PF04055"/>
    </source>
</evidence>
<dbReference type="AlphaFoldDB" id="A0A6F9MTB9"/>
<organism evidence="8">
    <name type="scientific">Campylobacter jejuni</name>
    <dbReference type="NCBI Taxonomy" id="197"/>
    <lineage>
        <taxon>Bacteria</taxon>
        <taxon>Pseudomonadati</taxon>
        <taxon>Campylobacterota</taxon>
        <taxon>Epsilonproteobacteria</taxon>
        <taxon>Campylobacterales</taxon>
        <taxon>Campylobacteraceae</taxon>
        <taxon>Campylobacter</taxon>
    </lineage>
</organism>
<feature type="domain" description="Radical SAM core" evidence="6">
    <location>
        <begin position="47"/>
        <end position="164"/>
    </location>
</feature>
<evidence type="ECO:0000256" key="4">
    <source>
        <dbReference type="ARBA" id="ARBA00023004"/>
    </source>
</evidence>
<dbReference type="PANTHER" id="PTHR11228">
    <property type="entry name" value="RADICAL SAM DOMAIN PROTEIN"/>
    <property type="match status" value="1"/>
</dbReference>
<dbReference type="InterPro" id="IPR050377">
    <property type="entry name" value="Radical_SAM_PqqE_MftC-like"/>
</dbReference>
<evidence type="ECO:0000256" key="5">
    <source>
        <dbReference type="ARBA" id="ARBA00023014"/>
    </source>
</evidence>
<accession>A0A6F9MTB9</accession>
<keyword evidence="3" id="KW-0479">Metal-binding</keyword>
<proteinExistence type="predicted"/>
<name>A0A6F9MTB9_CAMJU</name>
<sequence>MEVDLRKLLDSRKVIQHYYDYNNFSFTTESEIKSLPPIAAEFHWCSSCNYNCIHCSYGQRRRNSSKLNSDIIDRTILDLSKLGTKAVYFSGGGEPTTLKDWDIHIKKALDLKMEGALITNSIAIKPEHYGLLRRLNYIAVSVYSTKEEQYKQIVRSNHFEDQFLLPSRIKMTDSSVIVGARCVINSINYQEIFNTYRKAIDSGFDYIIFIPAVDYEKRRIDLTLEQRESVLNQIENGLNEIDPKKTNLLNVRKNNIGHYAQEYLSEFHDAKLCYSIAMRTNVFINYDGEIYLCQPLIGNLNYSIGNINETSFLEIWNSDRHKSVIEKLNCKFSSGSCENCRAIAYNKALDHLLRNDVDLSNLPKDNFL</sequence>
<dbReference type="CDD" id="cd01335">
    <property type="entry name" value="Radical_SAM"/>
    <property type="match status" value="1"/>
</dbReference>
<comment type="cofactor">
    <cofactor evidence="1">
        <name>[4Fe-4S] cluster</name>
        <dbReference type="ChEBI" id="CHEBI:49883"/>
    </cofactor>
</comment>
<dbReference type="GO" id="GO:0051536">
    <property type="term" value="F:iron-sulfur cluster binding"/>
    <property type="evidence" value="ECO:0007669"/>
    <property type="project" value="UniProtKB-KW"/>
</dbReference>